<dbReference type="EMBL" id="VUMY01000006">
    <property type="protein sequence ID" value="MST49503.1"/>
    <property type="molecule type" value="Genomic_DNA"/>
</dbReference>
<dbReference type="Proteomes" id="UP000442535">
    <property type="component" value="Unassembled WGS sequence"/>
</dbReference>
<feature type="transmembrane region" description="Helical" evidence="1">
    <location>
        <begin position="38"/>
        <end position="56"/>
    </location>
</feature>
<organism evidence="2 3">
    <name type="scientific">Mobiluncus porci</name>
    <dbReference type="NCBI Taxonomy" id="2652278"/>
    <lineage>
        <taxon>Bacteria</taxon>
        <taxon>Bacillati</taxon>
        <taxon>Actinomycetota</taxon>
        <taxon>Actinomycetes</taxon>
        <taxon>Actinomycetales</taxon>
        <taxon>Actinomycetaceae</taxon>
        <taxon>Mobiluncus</taxon>
    </lineage>
</organism>
<keyword evidence="3" id="KW-1185">Reference proteome</keyword>
<evidence type="ECO:0008006" key="4">
    <source>
        <dbReference type="Google" id="ProtNLM"/>
    </source>
</evidence>
<protein>
    <recommendedName>
        <fullName evidence="4">Holin</fullName>
    </recommendedName>
</protein>
<comment type="caution">
    <text evidence="2">The sequence shown here is derived from an EMBL/GenBank/DDBJ whole genome shotgun (WGS) entry which is preliminary data.</text>
</comment>
<accession>A0A7K0K1Z8</accession>
<feature type="transmembrane region" description="Helical" evidence="1">
    <location>
        <begin position="12"/>
        <end position="32"/>
    </location>
</feature>
<dbReference type="Pfam" id="PF23809">
    <property type="entry name" value="Phage_holin_9"/>
    <property type="match status" value="1"/>
</dbReference>
<reference evidence="2 3" key="1">
    <citation type="submission" date="2019-08" db="EMBL/GenBank/DDBJ databases">
        <title>In-depth cultivation of the pig gut microbiome towards novel bacterial diversity and tailored functional studies.</title>
        <authorList>
            <person name="Wylensek D."/>
            <person name="Hitch T.C.A."/>
            <person name="Clavel T."/>
        </authorList>
    </citation>
    <scope>NUCLEOTIDE SEQUENCE [LARGE SCALE GENOMIC DNA]</scope>
    <source>
        <strain evidence="2 3">RF-GAM-744-WT-7</strain>
    </source>
</reference>
<evidence type="ECO:0000313" key="3">
    <source>
        <dbReference type="Proteomes" id="UP000442535"/>
    </source>
</evidence>
<evidence type="ECO:0000313" key="2">
    <source>
        <dbReference type="EMBL" id="MST49503.1"/>
    </source>
</evidence>
<sequence>MENKEIIPAQIRTWLYGIITAAIPLLSAYGIISEQVAPLWVALGAALLGTTTAFAYRPTRTPKEVE</sequence>
<keyword evidence="1" id="KW-0472">Membrane</keyword>
<proteinExistence type="predicted"/>
<keyword evidence="1" id="KW-0812">Transmembrane</keyword>
<dbReference type="RefSeq" id="WP_154544210.1">
    <property type="nucleotide sequence ID" value="NZ_VUMY01000006.1"/>
</dbReference>
<keyword evidence="1" id="KW-1133">Transmembrane helix</keyword>
<dbReference type="AlphaFoldDB" id="A0A7K0K1Z8"/>
<dbReference type="InterPro" id="IPR056390">
    <property type="entry name" value="Holin_phage"/>
</dbReference>
<evidence type="ECO:0000256" key="1">
    <source>
        <dbReference type="SAM" id="Phobius"/>
    </source>
</evidence>
<name>A0A7K0K1Z8_9ACTO</name>
<gene>
    <name evidence="2" type="ORF">FYJ63_04540</name>
</gene>